<evidence type="ECO:0000313" key="1">
    <source>
        <dbReference type="EMBL" id="NER13015.1"/>
    </source>
</evidence>
<protein>
    <recommendedName>
        <fullName evidence="3">DUF2268 domain-containing protein</fullName>
    </recommendedName>
</protein>
<dbReference type="RefSeq" id="WP_163606018.1">
    <property type="nucleotide sequence ID" value="NZ_JAABOO010000001.1"/>
</dbReference>
<comment type="caution">
    <text evidence="1">The sequence shown here is derived from an EMBL/GenBank/DDBJ whole genome shotgun (WGS) entry which is preliminary data.</text>
</comment>
<organism evidence="1 2">
    <name type="scientific">Leptobacterium flavescens</name>
    <dbReference type="NCBI Taxonomy" id="472055"/>
    <lineage>
        <taxon>Bacteria</taxon>
        <taxon>Pseudomonadati</taxon>
        <taxon>Bacteroidota</taxon>
        <taxon>Flavobacteriia</taxon>
        <taxon>Flavobacteriales</taxon>
        <taxon>Flavobacteriaceae</taxon>
        <taxon>Leptobacterium</taxon>
    </lineage>
</organism>
<accession>A0A6P0UI93</accession>
<name>A0A6P0UI93_9FLAO</name>
<gene>
    <name evidence="1" type="ORF">GWK08_06165</name>
</gene>
<dbReference type="Proteomes" id="UP000468581">
    <property type="component" value="Unassembled WGS sequence"/>
</dbReference>
<keyword evidence="2" id="KW-1185">Reference proteome</keyword>
<dbReference type="AlphaFoldDB" id="A0A6P0UI93"/>
<evidence type="ECO:0008006" key="3">
    <source>
        <dbReference type="Google" id="ProtNLM"/>
    </source>
</evidence>
<evidence type="ECO:0000313" key="2">
    <source>
        <dbReference type="Proteomes" id="UP000468581"/>
    </source>
</evidence>
<sequence>MKTITEIRALLIFCLITFCFPVEVNAQEKKYTFHYEDIENFRIAYEAIQSGSDAVEEIRKYFGKASPGMKGWLDIYGLKPERLAKEVVNRPKFYKNLLHTDKEIRKYEKTISEAYTRLLEFPPLKGQTILPTYYFILWSGGGSVRPAGSMISVDYFGLSDTIDPSEFPEGIFPKGRIPLVSLKNIPHVSLHEMVHWFQRHFQGLDNYVSIYRNKEQSTLLAYAIREGGAEMITRVLTELEDTKRNDFGRKHEQEIWEAFKPDMFKNVDEARGWFSGAFPDKREWPFQIGYYMGLEITQYYYEQARDKEAALEEIFNAYKPEQFRKFIDVYSKKFED</sequence>
<proteinExistence type="predicted"/>
<dbReference type="EMBL" id="JAABOO010000001">
    <property type="protein sequence ID" value="NER13015.1"/>
    <property type="molecule type" value="Genomic_DNA"/>
</dbReference>
<reference evidence="1 2" key="1">
    <citation type="submission" date="2020-01" db="EMBL/GenBank/DDBJ databases">
        <title>Leptobacterium flavescens.</title>
        <authorList>
            <person name="Wang G."/>
        </authorList>
    </citation>
    <scope>NUCLEOTIDE SEQUENCE [LARGE SCALE GENOMIC DNA]</scope>
    <source>
        <strain evidence="1 2">KCTC 22160</strain>
    </source>
</reference>